<comment type="caution">
    <text evidence="2">The sequence shown here is derived from an EMBL/GenBank/DDBJ whole genome shotgun (WGS) entry which is preliminary data.</text>
</comment>
<protein>
    <recommendedName>
        <fullName evidence="1">PH domain-containing protein</fullName>
    </recommendedName>
</protein>
<keyword evidence="3" id="KW-1185">Reference proteome</keyword>
<dbReference type="Pfam" id="PF00169">
    <property type="entry name" value="PH"/>
    <property type="match status" value="1"/>
</dbReference>
<dbReference type="EMBL" id="CAJVCH010489206">
    <property type="protein sequence ID" value="CAG7820759.1"/>
    <property type="molecule type" value="Genomic_DNA"/>
</dbReference>
<name>A0A8J2LDB8_9HEXA</name>
<gene>
    <name evidence="2" type="ORF">AFUS01_LOCUS31131</name>
</gene>
<evidence type="ECO:0000313" key="2">
    <source>
        <dbReference type="EMBL" id="CAG7820759.1"/>
    </source>
</evidence>
<proteinExistence type="predicted"/>
<feature type="non-terminal residue" evidence="2">
    <location>
        <position position="1"/>
    </location>
</feature>
<accession>A0A8J2LDB8</accession>
<feature type="domain" description="PH" evidence="1">
    <location>
        <begin position="1"/>
        <end position="70"/>
    </location>
</feature>
<sequence length="70" mass="8380">NLLFYFEAEGGIRPSGVIFLEGCYCERLILKEKHYYFGITYRRENLRHYELRAESESDCKAWIDAIRVAR</sequence>
<dbReference type="InterPro" id="IPR001849">
    <property type="entry name" value="PH_domain"/>
</dbReference>
<evidence type="ECO:0000259" key="1">
    <source>
        <dbReference type="PROSITE" id="PS50003"/>
    </source>
</evidence>
<dbReference type="AlphaFoldDB" id="A0A8J2LDB8"/>
<dbReference type="Proteomes" id="UP000708208">
    <property type="component" value="Unassembled WGS sequence"/>
</dbReference>
<reference evidence="2" key="1">
    <citation type="submission" date="2021-06" db="EMBL/GenBank/DDBJ databases">
        <authorList>
            <person name="Hodson N. C."/>
            <person name="Mongue J. A."/>
            <person name="Jaron S. K."/>
        </authorList>
    </citation>
    <scope>NUCLEOTIDE SEQUENCE</scope>
</reference>
<evidence type="ECO:0000313" key="3">
    <source>
        <dbReference type="Proteomes" id="UP000708208"/>
    </source>
</evidence>
<dbReference type="PROSITE" id="PS50003">
    <property type="entry name" value="PH_DOMAIN"/>
    <property type="match status" value="1"/>
</dbReference>
<organism evidence="2 3">
    <name type="scientific">Allacma fusca</name>
    <dbReference type="NCBI Taxonomy" id="39272"/>
    <lineage>
        <taxon>Eukaryota</taxon>
        <taxon>Metazoa</taxon>
        <taxon>Ecdysozoa</taxon>
        <taxon>Arthropoda</taxon>
        <taxon>Hexapoda</taxon>
        <taxon>Collembola</taxon>
        <taxon>Symphypleona</taxon>
        <taxon>Sminthuridae</taxon>
        <taxon>Allacma</taxon>
    </lineage>
</organism>
<dbReference type="OrthoDB" id="10254377at2759"/>